<dbReference type="InterPro" id="IPR004680">
    <property type="entry name" value="Cit_transptr-like_dom"/>
</dbReference>
<accession>A0A8J6M973</accession>
<evidence type="ECO:0000256" key="2">
    <source>
        <dbReference type="ARBA" id="ARBA00022448"/>
    </source>
</evidence>
<dbReference type="Proteomes" id="UP000628736">
    <property type="component" value="Unassembled WGS sequence"/>
</dbReference>
<keyword evidence="3 6" id="KW-0812">Transmembrane</keyword>
<dbReference type="NCBIfam" id="TIGR00784">
    <property type="entry name" value="citMHS"/>
    <property type="match status" value="1"/>
</dbReference>
<feature type="transmembrane region" description="Helical" evidence="6">
    <location>
        <begin position="66"/>
        <end position="89"/>
    </location>
</feature>
<gene>
    <name evidence="8" type="ORF">H8S11_13110</name>
</gene>
<evidence type="ECO:0000256" key="6">
    <source>
        <dbReference type="SAM" id="Phobius"/>
    </source>
</evidence>
<dbReference type="RefSeq" id="WP_186853436.1">
    <property type="nucleotide sequence ID" value="NZ_JACOPO010000013.1"/>
</dbReference>
<feature type="transmembrane region" description="Helical" evidence="6">
    <location>
        <begin position="6"/>
        <end position="22"/>
    </location>
</feature>
<feature type="transmembrane region" description="Helical" evidence="6">
    <location>
        <begin position="242"/>
        <end position="275"/>
    </location>
</feature>
<dbReference type="GO" id="GO:0016020">
    <property type="term" value="C:membrane"/>
    <property type="evidence" value="ECO:0007669"/>
    <property type="project" value="UniProtKB-SubCell"/>
</dbReference>
<feature type="transmembrane region" description="Helical" evidence="6">
    <location>
        <begin position="417"/>
        <end position="438"/>
    </location>
</feature>
<dbReference type="GO" id="GO:0015137">
    <property type="term" value="F:citrate transmembrane transporter activity"/>
    <property type="evidence" value="ECO:0007669"/>
    <property type="project" value="InterPro"/>
</dbReference>
<evidence type="ECO:0000256" key="5">
    <source>
        <dbReference type="ARBA" id="ARBA00023136"/>
    </source>
</evidence>
<evidence type="ECO:0000256" key="1">
    <source>
        <dbReference type="ARBA" id="ARBA00004141"/>
    </source>
</evidence>
<dbReference type="AlphaFoldDB" id="A0A8J6M973"/>
<feature type="transmembrane region" description="Helical" evidence="6">
    <location>
        <begin position="295"/>
        <end position="317"/>
    </location>
</feature>
<evidence type="ECO:0000313" key="8">
    <source>
        <dbReference type="EMBL" id="MBC5723742.1"/>
    </source>
</evidence>
<feature type="transmembrane region" description="Helical" evidence="6">
    <location>
        <begin position="337"/>
        <end position="359"/>
    </location>
</feature>
<comment type="caution">
    <text evidence="8">The sequence shown here is derived from an EMBL/GenBank/DDBJ whole genome shotgun (WGS) entry which is preliminary data.</text>
</comment>
<keyword evidence="5 6" id="KW-0472">Membrane</keyword>
<feature type="transmembrane region" description="Helical" evidence="6">
    <location>
        <begin position="379"/>
        <end position="405"/>
    </location>
</feature>
<name>A0A8J6M973_9FIRM</name>
<keyword evidence="9" id="KW-1185">Reference proteome</keyword>
<reference evidence="8" key="1">
    <citation type="submission" date="2020-08" db="EMBL/GenBank/DDBJ databases">
        <title>Genome public.</title>
        <authorList>
            <person name="Liu C."/>
            <person name="Sun Q."/>
        </authorList>
    </citation>
    <scope>NUCLEOTIDE SEQUENCE</scope>
    <source>
        <strain evidence="8">NSJ-23</strain>
    </source>
</reference>
<evidence type="ECO:0000256" key="4">
    <source>
        <dbReference type="ARBA" id="ARBA00022989"/>
    </source>
</evidence>
<feature type="transmembrane region" description="Helical" evidence="6">
    <location>
        <begin position="29"/>
        <end position="46"/>
    </location>
</feature>
<comment type="subcellular location">
    <subcellularLocation>
        <location evidence="1">Membrane</location>
        <topology evidence="1">Multi-pass membrane protein</topology>
    </subcellularLocation>
</comment>
<keyword evidence="4 6" id="KW-1133">Transmembrane helix</keyword>
<feature type="transmembrane region" description="Helical" evidence="6">
    <location>
        <begin position="184"/>
        <end position="204"/>
    </location>
</feature>
<organism evidence="8 9">
    <name type="scientific">Flintibacter hominis</name>
    <dbReference type="NCBI Taxonomy" id="2763048"/>
    <lineage>
        <taxon>Bacteria</taxon>
        <taxon>Bacillati</taxon>
        <taxon>Bacillota</taxon>
        <taxon>Clostridia</taxon>
        <taxon>Eubacteriales</taxon>
        <taxon>Flintibacter</taxon>
    </lineage>
</organism>
<evidence type="ECO:0000259" key="7">
    <source>
        <dbReference type="Pfam" id="PF03600"/>
    </source>
</evidence>
<protein>
    <submittedName>
        <fullName evidence="8">Citrate transporter</fullName>
    </submittedName>
</protein>
<feature type="transmembrane region" description="Helical" evidence="6">
    <location>
        <begin position="144"/>
        <end position="164"/>
    </location>
</feature>
<evidence type="ECO:0000256" key="3">
    <source>
        <dbReference type="ARBA" id="ARBA00022692"/>
    </source>
</evidence>
<evidence type="ECO:0000313" key="9">
    <source>
        <dbReference type="Proteomes" id="UP000628736"/>
    </source>
</evidence>
<feature type="domain" description="Citrate transporter-like" evidence="7">
    <location>
        <begin position="16"/>
        <end position="386"/>
    </location>
</feature>
<dbReference type="Pfam" id="PF03600">
    <property type="entry name" value="CitMHS"/>
    <property type="match status" value="1"/>
</dbReference>
<sequence>MSGLALIGYLMIFSLMVIIITKKMSAFSALILIPLVFGIIACIYNGENPFVLGSYISDGIAGIVGTFTTVLFAITYFGLMFAAGLFNPIVDKIVKVVHGDPLRVLVGTAAMAMLVALDGDGSTTYIICATALVPIYDLLKIKKLYLCCLMILSACIMDMMPWGGPTVRAMVTCGLTSDVMFRSLLPSMICGALYVLALAAYFGIKERKRLGIIDVSGSQGSYEFRRQLSEDELSQRRPKLWAFNLILTLALMVLLVAGLLSANVTFAIGCGITLVVNWHDSGMQMKLVKTKGHEYVTTLAMMASAAVLVGIMSGTGISDAIAHHLSELIPEALGNHFPALLALISLPGDWFLSVDSFYYGVLPILSEAGYAYGFTSVNIAIASIMGQAIHMCSPLVGSFYVALNLTGQDMISVQKIVVRWGLGLFVAFCIGAVATGAFPL</sequence>
<dbReference type="InterPro" id="IPR014738">
    <property type="entry name" value="Citrate_transporter"/>
</dbReference>
<proteinExistence type="predicted"/>
<dbReference type="EMBL" id="JACOPO010000013">
    <property type="protein sequence ID" value="MBC5723742.1"/>
    <property type="molecule type" value="Genomic_DNA"/>
</dbReference>
<keyword evidence="2" id="KW-0813">Transport</keyword>